<evidence type="ECO:0000313" key="3">
    <source>
        <dbReference type="EMBL" id="OWA50772.1"/>
    </source>
</evidence>
<dbReference type="SUPFAM" id="SSF51905">
    <property type="entry name" value="FAD/NAD(P)-binding domain"/>
    <property type="match status" value="1"/>
</dbReference>
<dbReference type="Pfam" id="PF01593">
    <property type="entry name" value="Amino_oxidase"/>
    <property type="match status" value="1"/>
</dbReference>
<accession>A0A9X6NAP1</accession>
<dbReference type="Proteomes" id="UP000192578">
    <property type="component" value="Unassembled WGS sequence"/>
</dbReference>
<dbReference type="InterPro" id="IPR036188">
    <property type="entry name" value="FAD/NAD-bd_sf"/>
</dbReference>
<proteinExistence type="predicted"/>
<name>A0A9X6NAP1_HYPEX</name>
<organism evidence="3 4">
    <name type="scientific">Hypsibius exemplaris</name>
    <name type="common">Freshwater tardigrade</name>
    <dbReference type="NCBI Taxonomy" id="2072580"/>
    <lineage>
        <taxon>Eukaryota</taxon>
        <taxon>Metazoa</taxon>
        <taxon>Ecdysozoa</taxon>
        <taxon>Tardigrada</taxon>
        <taxon>Eutardigrada</taxon>
        <taxon>Parachela</taxon>
        <taxon>Hypsibioidea</taxon>
        <taxon>Hypsibiidae</taxon>
        <taxon>Hypsibius</taxon>
    </lineage>
</organism>
<evidence type="ECO:0000313" key="4">
    <source>
        <dbReference type="Proteomes" id="UP000192578"/>
    </source>
</evidence>
<protein>
    <recommendedName>
        <fullName evidence="2">Amine oxidase domain-containing protein</fullName>
    </recommendedName>
</protein>
<feature type="domain" description="Amine oxidase" evidence="2">
    <location>
        <begin position="67"/>
        <end position="509"/>
    </location>
</feature>
<feature type="transmembrane region" description="Helical" evidence="1">
    <location>
        <begin position="12"/>
        <end position="31"/>
    </location>
</feature>
<dbReference type="AlphaFoldDB" id="A0A9X6NAP1"/>
<evidence type="ECO:0000256" key="1">
    <source>
        <dbReference type="SAM" id="Phobius"/>
    </source>
</evidence>
<sequence>MGKISLALNIGNFVLISTCVVITSLTLAYYLENYNEPAAAGNATHDGKQSLECSILIIGSGFAGSFAAYKLAPIYNQSVCLVERLNRDGGRIRDISEYPGGPVFGVGALRIKKEHLTIVDLAARELGMELQPAAEDIEILKVRGRHFFRKEHGNDTTRMCLELFPTMNCRPDGKHSTEQLMLAELLRLHAEGKHLASVHPDLPTLLLEMFGDEGLAFLRECVRYNSVFTSVSVHGILDFFSEDLRATSFDPKRLYPKGGMSEFIKRMLAVAVRSGLRIHRGEPVERVATNRDGSFQVDTKRYSIRAEKVLCSIDPLGFTNVQGDVADRIKSSQQFRFIAPKTLAIVTAWWNERWWETSELHLARGEVSRLVSHANCFNTMDIPTFPYGRDQNATRAVYDDGACVNTWRTLIGEGQDCEASTSKLADEVVNSLQHFYGPSVVVPRPRKLCVYPIVKGSRELCQDIQHPTSTITNKEIFEWSQHPLVEDNFALIGEAYHLDFAAWCDGAMKSTMTVLMKYYNITFPCIAGEDGAIDHGSPASCPKSGQKIPPNKRFDSFNIHGILP</sequence>
<dbReference type="InterPro" id="IPR002937">
    <property type="entry name" value="Amino_oxidase"/>
</dbReference>
<reference evidence="4" key="1">
    <citation type="submission" date="2017-01" db="EMBL/GenBank/DDBJ databases">
        <title>Comparative genomics of anhydrobiosis in the tardigrade Hypsibius dujardini.</title>
        <authorList>
            <person name="Yoshida Y."/>
            <person name="Koutsovoulos G."/>
            <person name="Laetsch D."/>
            <person name="Stevens L."/>
            <person name="Kumar S."/>
            <person name="Horikawa D."/>
            <person name="Ishino K."/>
            <person name="Komine S."/>
            <person name="Tomita M."/>
            <person name="Blaxter M."/>
            <person name="Arakawa K."/>
        </authorList>
    </citation>
    <scope>NUCLEOTIDE SEQUENCE [LARGE SCALE GENOMIC DNA]</scope>
    <source>
        <strain evidence="4">Z151</strain>
    </source>
</reference>
<dbReference type="OrthoDB" id="10051671at2759"/>
<keyword evidence="1" id="KW-0472">Membrane</keyword>
<dbReference type="Gene3D" id="3.50.50.60">
    <property type="entry name" value="FAD/NAD(P)-binding domain"/>
    <property type="match status" value="1"/>
</dbReference>
<keyword evidence="4" id="KW-1185">Reference proteome</keyword>
<keyword evidence="1" id="KW-1133">Transmembrane helix</keyword>
<evidence type="ECO:0000259" key="2">
    <source>
        <dbReference type="Pfam" id="PF01593"/>
    </source>
</evidence>
<dbReference type="GO" id="GO:0016491">
    <property type="term" value="F:oxidoreductase activity"/>
    <property type="evidence" value="ECO:0007669"/>
    <property type="project" value="InterPro"/>
</dbReference>
<comment type="caution">
    <text evidence="3">The sequence shown here is derived from an EMBL/GenBank/DDBJ whole genome shotgun (WGS) entry which is preliminary data.</text>
</comment>
<dbReference type="EMBL" id="MTYJ01000202">
    <property type="protein sequence ID" value="OWA50772.1"/>
    <property type="molecule type" value="Genomic_DNA"/>
</dbReference>
<keyword evidence="1" id="KW-0812">Transmembrane</keyword>
<gene>
    <name evidence="3" type="ORF">BV898_15278</name>
</gene>